<sequence length="327" mass="35509">MVLRCSLLGHDFGEPEVEREREERGSEVVVTVQEFEECVRCGERNVISENTEVTSLPDGADVGSLPDDHEFKSTPEVTSEPDFEPAEPTDVDTNDVETEDIGADAAEAEDIGADAAEAEDVEIIDAEEPETADDGDAEPETATADATTVDEARDDEHDVPDDGGEILDADSSSPTQNRDRSHGEWPESPDVDHSADEAKRTEWPDTGDESADDTVVLEHDDAEYVTDSPDEIRVGTKDETTVTDSTPTDATVDDGRQESADFDSGSGIERDDSVPTPTENVVTADDGPSEFYCPRCEYVVTNDRGSLRAGDICPDCRKGYLAERSRR</sequence>
<dbReference type="GeneID" id="14208315"/>
<protein>
    <submittedName>
        <fullName evidence="2">Uncharacterized protein</fullName>
    </submittedName>
</protein>
<dbReference type="Pfam" id="PF23373">
    <property type="entry name" value="DUF7093"/>
    <property type="match status" value="1"/>
</dbReference>
<dbReference type="AlphaFoldDB" id="A0A1I3QJL3"/>
<proteinExistence type="predicted"/>
<name>A0A1I3QJL3_9EURY</name>
<feature type="compositionally biased region" description="Acidic residues" evidence="1">
    <location>
        <begin position="79"/>
        <end position="139"/>
    </location>
</feature>
<evidence type="ECO:0000313" key="2">
    <source>
        <dbReference type="EMBL" id="SFJ34218.1"/>
    </source>
</evidence>
<reference evidence="2 3" key="1">
    <citation type="submission" date="2016-10" db="EMBL/GenBank/DDBJ databases">
        <authorList>
            <person name="de Groot N.N."/>
        </authorList>
    </citation>
    <scope>NUCLEOTIDE SEQUENCE [LARGE SCALE GENOMIC DNA]</scope>
    <source>
        <strain evidence="2 3">SP2</strain>
    </source>
</reference>
<dbReference type="RefSeq" id="WP_005579588.1">
    <property type="nucleotide sequence ID" value="NZ_FORO01000023.1"/>
</dbReference>
<evidence type="ECO:0000256" key="1">
    <source>
        <dbReference type="SAM" id="MobiDB-lite"/>
    </source>
</evidence>
<dbReference type="OMA" id="GDICPDC"/>
<feature type="region of interest" description="Disordered" evidence="1">
    <location>
        <begin position="51"/>
        <end position="288"/>
    </location>
</feature>
<gene>
    <name evidence="2" type="ORF">SAMN05443661_12323</name>
</gene>
<dbReference type="Proteomes" id="UP000182829">
    <property type="component" value="Unassembled WGS sequence"/>
</dbReference>
<accession>A0A1I3QJL3</accession>
<organism evidence="2 3">
    <name type="scientific">Natronobacterium gregoryi</name>
    <dbReference type="NCBI Taxonomy" id="44930"/>
    <lineage>
        <taxon>Archaea</taxon>
        <taxon>Methanobacteriati</taxon>
        <taxon>Methanobacteriota</taxon>
        <taxon>Stenosarchaea group</taxon>
        <taxon>Halobacteria</taxon>
        <taxon>Halobacteriales</taxon>
        <taxon>Natrialbaceae</taxon>
        <taxon>Natronobacterium</taxon>
    </lineage>
</organism>
<dbReference type="EMBL" id="FORO01000023">
    <property type="protein sequence ID" value="SFJ34218.1"/>
    <property type="molecule type" value="Genomic_DNA"/>
</dbReference>
<dbReference type="InterPro" id="IPR055519">
    <property type="entry name" value="DUF7093"/>
</dbReference>
<dbReference type="OrthoDB" id="205650at2157"/>
<feature type="compositionally biased region" description="Basic and acidic residues" evidence="1">
    <location>
        <begin position="177"/>
        <end position="203"/>
    </location>
</feature>
<feature type="compositionally biased region" description="Basic and acidic residues" evidence="1">
    <location>
        <begin position="230"/>
        <end position="240"/>
    </location>
</feature>
<feature type="compositionally biased region" description="Acidic residues" evidence="1">
    <location>
        <begin position="157"/>
        <end position="168"/>
    </location>
</feature>
<feature type="compositionally biased region" description="Low complexity" evidence="1">
    <location>
        <begin position="140"/>
        <end position="149"/>
    </location>
</feature>
<evidence type="ECO:0000313" key="3">
    <source>
        <dbReference type="Proteomes" id="UP000182829"/>
    </source>
</evidence>